<dbReference type="GO" id="GO:0008320">
    <property type="term" value="F:protein transmembrane transporter activity"/>
    <property type="evidence" value="ECO:0007669"/>
    <property type="project" value="TreeGrafter"/>
</dbReference>
<evidence type="ECO:0000313" key="9">
    <source>
        <dbReference type="Proteomes" id="UP001054889"/>
    </source>
</evidence>
<accession>A0AAV5CYN5</accession>
<keyword evidence="6" id="KW-0496">Mitochondrion</keyword>
<comment type="caution">
    <text evidence="8">The sequence shown here is derived from an EMBL/GenBank/DDBJ whole genome shotgun (WGS) entry which is preliminary data.</text>
</comment>
<evidence type="ECO:0000256" key="4">
    <source>
        <dbReference type="ARBA" id="ARBA00022792"/>
    </source>
</evidence>
<dbReference type="AlphaFoldDB" id="A0AAV5CYN5"/>
<dbReference type="Proteomes" id="UP001054889">
    <property type="component" value="Unassembled WGS sequence"/>
</dbReference>
<dbReference type="EMBL" id="BQKI01000010">
    <property type="protein sequence ID" value="GJN03504.1"/>
    <property type="molecule type" value="Genomic_DNA"/>
</dbReference>
<dbReference type="GO" id="GO:0030150">
    <property type="term" value="P:protein import into mitochondrial matrix"/>
    <property type="evidence" value="ECO:0007669"/>
    <property type="project" value="TreeGrafter"/>
</dbReference>
<evidence type="ECO:0000256" key="3">
    <source>
        <dbReference type="ARBA" id="ARBA00022692"/>
    </source>
</evidence>
<comment type="subcellular location">
    <subcellularLocation>
        <location evidence="1">Mitochondrion inner membrane</location>
        <topology evidence="1">Multi-pass membrane protein</topology>
    </subcellularLocation>
</comment>
<dbReference type="GO" id="GO:0005744">
    <property type="term" value="C:TIM23 mitochondrial import inner membrane translocase complex"/>
    <property type="evidence" value="ECO:0007669"/>
    <property type="project" value="TreeGrafter"/>
</dbReference>
<dbReference type="PANTHER" id="PTHR10485">
    <property type="entry name" value="MITOCHONDRIAL IMPORT INNER MEMBRANE TRANSLOCASE SUBUNIT TIM-17"/>
    <property type="match status" value="1"/>
</dbReference>
<dbReference type="PANTHER" id="PTHR10485:SF13">
    <property type="match status" value="1"/>
</dbReference>
<evidence type="ECO:0000256" key="6">
    <source>
        <dbReference type="ARBA" id="ARBA00023128"/>
    </source>
</evidence>
<evidence type="ECO:0000313" key="8">
    <source>
        <dbReference type="EMBL" id="GJN03504.1"/>
    </source>
</evidence>
<dbReference type="Pfam" id="PF02466">
    <property type="entry name" value="Tim17"/>
    <property type="match status" value="1"/>
</dbReference>
<evidence type="ECO:0000256" key="2">
    <source>
        <dbReference type="ARBA" id="ARBA00008444"/>
    </source>
</evidence>
<reference evidence="8" key="1">
    <citation type="journal article" date="2018" name="DNA Res.">
        <title>Multiple hybrid de novo genome assembly of finger millet, an orphan allotetraploid crop.</title>
        <authorList>
            <person name="Hatakeyama M."/>
            <person name="Aluri S."/>
            <person name="Balachadran M.T."/>
            <person name="Sivarajan S.R."/>
            <person name="Patrignani A."/>
            <person name="Gruter S."/>
            <person name="Poveda L."/>
            <person name="Shimizu-Inatsugi R."/>
            <person name="Baeten J."/>
            <person name="Francoijs K.J."/>
            <person name="Nataraja K.N."/>
            <person name="Reddy Y.A.N."/>
            <person name="Phadnis S."/>
            <person name="Ravikumar R.L."/>
            <person name="Schlapbach R."/>
            <person name="Sreeman S.M."/>
            <person name="Shimizu K.K."/>
        </authorList>
    </citation>
    <scope>NUCLEOTIDE SEQUENCE</scope>
</reference>
<keyword evidence="3" id="KW-0812">Transmembrane</keyword>
<proteinExistence type="inferred from homology"/>
<keyword evidence="9" id="KW-1185">Reference proteome</keyword>
<gene>
    <name evidence="8" type="primary">ga20959</name>
    <name evidence="8" type="ORF">PR202_ga20959</name>
</gene>
<organism evidence="8 9">
    <name type="scientific">Eleusine coracana subsp. coracana</name>
    <dbReference type="NCBI Taxonomy" id="191504"/>
    <lineage>
        <taxon>Eukaryota</taxon>
        <taxon>Viridiplantae</taxon>
        <taxon>Streptophyta</taxon>
        <taxon>Embryophyta</taxon>
        <taxon>Tracheophyta</taxon>
        <taxon>Spermatophyta</taxon>
        <taxon>Magnoliopsida</taxon>
        <taxon>Liliopsida</taxon>
        <taxon>Poales</taxon>
        <taxon>Poaceae</taxon>
        <taxon>PACMAD clade</taxon>
        <taxon>Chloridoideae</taxon>
        <taxon>Cynodonteae</taxon>
        <taxon>Eleusininae</taxon>
        <taxon>Eleusine</taxon>
    </lineage>
</organism>
<comment type="similarity">
    <text evidence="2">Belongs to the Tim17/Tim22/Tim23 family.</text>
</comment>
<sequence>MGSKTPSSGEIEEFRHRLIDFTGHGFVFGAAGGSFSHLVRGLHSSPSGARLAGGVHAVRTNGLRLAGRWGAFMALYCSLERAVSLARLREDTWSPIAAGAAAAGLLGMHRGAAAATRSAFLGATLVVGFVGTNWTVDLLASRLLSGRRRARETLLGCDEQPERQ</sequence>
<evidence type="ECO:0000256" key="7">
    <source>
        <dbReference type="ARBA" id="ARBA00023136"/>
    </source>
</evidence>
<keyword evidence="5" id="KW-1133">Transmembrane helix</keyword>
<evidence type="ECO:0000256" key="1">
    <source>
        <dbReference type="ARBA" id="ARBA00004448"/>
    </source>
</evidence>
<protein>
    <submittedName>
        <fullName evidence="8">Uncharacterized protein</fullName>
    </submittedName>
</protein>
<reference evidence="8" key="2">
    <citation type="submission" date="2021-12" db="EMBL/GenBank/DDBJ databases">
        <title>Resequencing data analysis of finger millet.</title>
        <authorList>
            <person name="Hatakeyama M."/>
            <person name="Aluri S."/>
            <person name="Balachadran M.T."/>
            <person name="Sivarajan S.R."/>
            <person name="Poveda L."/>
            <person name="Shimizu-Inatsugi R."/>
            <person name="Schlapbach R."/>
            <person name="Sreeman S.M."/>
            <person name="Shimizu K.K."/>
        </authorList>
    </citation>
    <scope>NUCLEOTIDE SEQUENCE</scope>
</reference>
<keyword evidence="4" id="KW-0999">Mitochondrion inner membrane</keyword>
<evidence type="ECO:0000256" key="5">
    <source>
        <dbReference type="ARBA" id="ARBA00022989"/>
    </source>
</evidence>
<keyword evidence="7" id="KW-0472">Membrane</keyword>
<name>A0AAV5CYN5_ELECO</name>